<sequence length="257" mass="29763">MEVKEDILTNIAEGGWIFPQETWDNLSGYEKSFINNEFTGIRTLENYKKRLEFHGFTNMDRVLDAGCGYGQWAHAMAAFNQHIDGVDIDNGRLKGAQEIAKAMNINNVQFQNSPLETLPFPDNYFDGIFCYSVFMFTDMPKALQQFNRVLKPSGKLYINTDTIGWYFHLFLDVPRDRLNALRMLARTLLGYKKNIIVREKWLKKQLKNAGFEIISLGVEGETSINSQTNKNDALPFYPQRYYNRKSILEVIAKKTTR</sequence>
<comment type="caution">
    <text evidence="5">The sequence shown here is derived from an EMBL/GenBank/DDBJ whole genome shotgun (WGS) entry which is preliminary data.</text>
</comment>
<evidence type="ECO:0000313" key="6">
    <source>
        <dbReference type="Proteomes" id="UP000004095"/>
    </source>
</evidence>
<gene>
    <name evidence="5" type="ORF">M23134_05631</name>
</gene>
<dbReference type="GO" id="GO:0032259">
    <property type="term" value="P:methylation"/>
    <property type="evidence" value="ECO:0007669"/>
    <property type="project" value="UniProtKB-KW"/>
</dbReference>
<dbReference type="GO" id="GO:0008757">
    <property type="term" value="F:S-adenosylmethionine-dependent methyltransferase activity"/>
    <property type="evidence" value="ECO:0007669"/>
    <property type="project" value="InterPro"/>
</dbReference>
<dbReference type="PANTHER" id="PTHR44942">
    <property type="entry name" value="METHYLTRANSF_11 DOMAIN-CONTAINING PROTEIN"/>
    <property type="match status" value="1"/>
</dbReference>
<dbReference type="CDD" id="cd02440">
    <property type="entry name" value="AdoMet_MTases"/>
    <property type="match status" value="1"/>
</dbReference>
<dbReference type="RefSeq" id="WP_004155523.1">
    <property type="nucleotide sequence ID" value="NZ_AAWS01000009.1"/>
</dbReference>
<accession>A1ZI91</accession>
<organism evidence="5 6">
    <name type="scientific">Microscilla marina ATCC 23134</name>
    <dbReference type="NCBI Taxonomy" id="313606"/>
    <lineage>
        <taxon>Bacteria</taxon>
        <taxon>Pseudomonadati</taxon>
        <taxon>Bacteroidota</taxon>
        <taxon>Cytophagia</taxon>
        <taxon>Cytophagales</taxon>
        <taxon>Microscillaceae</taxon>
        <taxon>Microscilla</taxon>
    </lineage>
</organism>
<dbReference type="Gene3D" id="3.40.50.150">
    <property type="entry name" value="Vaccinia Virus protein VP39"/>
    <property type="match status" value="1"/>
</dbReference>
<keyword evidence="3 5" id="KW-0808">Transferase</keyword>
<dbReference type="eggNOG" id="COG2226">
    <property type="taxonomic scope" value="Bacteria"/>
</dbReference>
<proteinExistence type="inferred from homology"/>
<dbReference type="PANTHER" id="PTHR44942:SF4">
    <property type="entry name" value="METHYLTRANSFERASE TYPE 11 DOMAIN-CONTAINING PROTEIN"/>
    <property type="match status" value="1"/>
</dbReference>
<feature type="domain" description="Methyltransferase type 11" evidence="4">
    <location>
        <begin position="63"/>
        <end position="158"/>
    </location>
</feature>
<evidence type="ECO:0000256" key="1">
    <source>
        <dbReference type="ARBA" id="ARBA00008361"/>
    </source>
</evidence>
<evidence type="ECO:0000313" key="5">
    <source>
        <dbReference type="EMBL" id="EAY29759.1"/>
    </source>
</evidence>
<dbReference type="EMBL" id="AAWS01000009">
    <property type="protein sequence ID" value="EAY29759.1"/>
    <property type="molecule type" value="Genomic_DNA"/>
</dbReference>
<keyword evidence="2 5" id="KW-0489">Methyltransferase</keyword>
<reference evidence="5 6" key="1">
    <citation type="submission" date="2007-01" db="EMBL/GenBank/DDBJ databases">
        <authorList>
            <person name="Haygood M."/>
            <person name="Podell S."/>
            <person name="Anderson C."/>
            <person name="Hopkinson B."/>
            <person name="Roe K."/>
            <person name="Barbeau K."/>
            <person name="Gaasterland T."/>
            <person name="Ferriera S."/>
            <person name="Johnson J."/>
            <person name="Kravitz S."/>
            <person name="Beeson K."/>
            <person name="Sutton G."/>
            <person name="Rogers Y.-H."/>
            <person name="Friedman R."/>
            <person name="Frazier M."/>
            <person name="Venter J.C."/>
        </authorList>
    </citation>
    <scope>NUCLEOTIDE SEQUENCE [LARGE SCALE GENOMIC DNA]</scope>
    <source>
        <strain evidence="5 6">ATCC 23134</strain>
    </source>
</reference>
<comment type="similarity">
    <text evidence="1">Belongs to the methyltransferase superfamily.</text>
</comment>
<evidence type="ECO:0000256" key="2">
    <source>
        <dbReference type="ARBA" id="ARBA00022603"/>
    </source>
</evidence>
<dbReference type="Proteomes" id="UP000004095">
    <property type="component" value="Unassembled WGS sequence"/>
</dbReference>
<dbReference type="InterPro" id="IPR029063">
    <property type="entry name" value="SAM-dependent_MTases_sf"/>
</dbReference>
<protein>
    <submittedName>
        <fullName evidence="5">Putative methyltransferase family</fullName>
    </submittedName>
</protein>
<dbReference type="SUPFAM" id="SSF53335">
    <property type="entry name" value="S-adenosyl-L-methionine-dependent methyltransferases"/>
    <property type="match status" value="1"/>
</dbReference>
<dbReference type="InterPro" id="IPR051052">
    <property type="entry name" value="Diverse_substrate_MTase"/>
</dbReference>
<dbReference type="Pfam" id="PF08241">
    <property type="entry name" value="Methyltransf_11"/>
    <property type="match status" value="1"/>
</dbReference>
<evidence type="ECO:0000256" key="3">
    <source>
        <dbReference type="ARBA" id="ARBA00022679"/>
    </source>
</evidence>
<keyword evidence="6" id="KW-1185">Reference proteome</keyword>
<dbReference type="OrthoDB" id="9805171at2"/>
<evidence type="ECO:0000259" key="4">
    <source>
        <dbReference type="Pfam" id="PF08241"/>
    </source>
</evidence>
<dbReference type="AlphaFoldDB" id="A1ZI91"/>
<name>A1ZI91_MICM2</name>
<dbReference type="InterPro" id="IPR013216">
    <property type="entry name" value="Methyltransf_11"/>
</dbReference>